<dbReference type="PANTHER" id="PTHR36195:SF6">
    <property type="entry name" value="SECRETED THAUMATIN-LIKE PROTEIN CALA"/>
    <property type="match status" value="1"/>
</dbReference>
<dbReference type="Pfam" id="PF04681">
    <property type="entry name" value="Bys1"/>
    <property type="match status" value="1"/>
</dbReference>
<feature type="chain" id="PRO_5040149068" evidence="1">
    <location>
        <begin position="22"/>
        <end position="184"/>
    </location>
</feature>
<dbReference type="OrthoDB" id="5144514at2759"/>
<dbReference type="Proteomes" id="UP000799772">
    <property type="component" value="Unassembled WGS sequence"/>
</dbReference>
<dbReference type="InterPro" id="IPR006771">
    <property type="entry name" value="CetA-like"/>
</dbReference>
<dbReference type="InterPro" id="IPR037176">
    <property type="entry name" value="Osmotin/thaumatin-like_sf"/>
</dbReference>
<proteinExistence type="predicted"/>
<dbReference type="SUPFAM" id="SSF49870">
    <property type="entry name" value="Osmotin, thaumatin-like protein"/>
    <property type="match status" value="1"/>
</dbReference>
<evidence type="ECO:0000313" key="3">
    <source>
        <dbReference type="Proteomes" id="UP000799772"/>
    </source>
</evidence>
<feature type="signal peptide" evidence="1">
    <location>
        <begin position="1"/>
        <end position="21"/>
    </location>
</feature>
<dbReference type="AlphaFoldDB" id="A0A9P4M0E9"/>
<dbReference type="PANTHER" id="PTHR36195">
    <property type="entry name" value="DOMAIN PROTEIN, PUTATIVE (AFU_ORTHOLOGUE AFUA_5G01990)-RELATED-RELATED"/>
    <property type="match status" value="1"/>
</dbReference>
<dbReference type="EMBL" id="ML978147">
    <property type="protein sequence ID" value="KAF2092398.1"/>
    <property type="molecule type" value="Genomic_DNA"/>
</dbReference>
<reference evidence="2" key="1">
    <citation type="journal article" date="2020" name="Stud. Mycol.">
        <title>101 Dothideomycetes genomes: a test case for predicting lifestyles and emergence of pathogens.</title>
        <authorList>
            <person name="Haridas S."/>
            <person name="Albert R."/>
            <person name="Binder M."/>
            <person name="Bloem J."/>
            <person name="Labutti K."/>
            <person name="Salamov A."/>
            <person name="Andreopoulos B."/>
            <person name="Baker S."/>
            <person name="Barry K."/>
            <person name="Bills G."/>
            <person name="Bluhm B."/>
            <person name="Cannon C."/>
            <person name="Castanera R."/>
            <person name="Culley D."/>
            <person name="Daum C."/>
            <person name="Ezra D."/>
            <person name="Gonzalez J."/>
            <person name="Henrissat B."/>
            <person name="Kuo A."/>
            <person name="Liang C."/>
            <person name="Lipzen A."/>
            <person name="Lutzoni F."/>
            <person name="Magnuson J."/>
            <person name="Mondo S."/>
            <person name="Nolan M."/>
            <person name="Ohm R."/>
            <person name="Pangilinan J."/>
            <person name="Park H.-J."/>
            <person name="Ramirez L."/>
            <person name="Alfaro M."/>
            <person name="Sun H."/>
            <person name="Tritt A."/>
            <person name="Yoshinaga Y."/>
            <person name="Zwiers L.-H."/>
            <person name="Turgeon B."/>
            <person name="Goodwin S."/>
            <person name="Spatafora J."/>
            <person name="Crous P."/>
            <person name="Grigoriev I."/>
        </authorList>
    </citation>
    <scope>NUCLEOTIDE SEQUENCE</scope>
    <source>
        <strain evidence="2">CBS 133067</strain>
    </source>
</reference>
<keyword evidence="3" id="KW-1185">Reference proteome</keyword>
<protein>
    <submittedName>
        <fullName evidence="2">Uncharacterized protein</fullName>
    </submittedName>
</protein>
<accession>A0A9P4M0E9</accession>
<organism evidence="2 3">
    <name type="scientific">Rhizodiscina lignyota</name>
    <dbReference type="NCBI Taxonomy" id="1504668"/>
    <lineage>
        <taxon>Eukaryota</taxon>
        <taxon>Fungi</taxon>
        <taxon>Dikarya</taxon>
        <taxon>Ascomycota</taxon>
        <taxon>Pezizomycotina</taxon>
        <taxon>Dothideomycetes</taxon>
        <taxon>Pleosporomycetidae</taxon>
        <taxon>Aulographales</taxon>
        <taxon>Rhizodiscinaceae</taxon>
        <taxon>Rhizodiscina</taxon>
    </lineage>
</organism>
<comment type="caution">
    <text evidence="2">The sequence shown here is derived from an EMBL/GenBank/DDBJ whole genome shotgun (WGS) entry which is preliminary data.</text>
</comment>
<sequence>MFKAAISTLTLLAFFAPAIHASPVGGVAIYNACDFPVYSHTVTEDGGQQAPVTLAPGQWYWESYQYPKSGGPVLKLTKEQNLGGVPVTQLEYSITDGTIYYDISNVDCGPTGQSNQGQCPFLQGGMFLHSSSGCDTKSCQSGDQRCHDAYNLPDDNWAVGGCAFKNQNLVFYACRSTYLAPSMA</sequence>
<name>A0A9P4M0E9_9PEZI</name>
<evidence type="ECO:0000256" key="1">
    <source>
        <dbReference type="SAM" id="SignalP"/>
    </source>
</evidence>
<keyword evidence="1" id="KW-0732">Signal</keyword>
<gene>
    <name evidence="2" type="ORF">NA57DRAFT_62508</name>
</gene>
<evidence type="ECO:0000313" key="2">
    <source>
        <dbReference type="EMBL" id="KAF2092398.1"/>
    </source>
</evidence>